<dbReference type="GeneID" id="13399489"/>
<feature type="signal peptide" evidence="2">
    <location>
        <begin position="1"/>
        <end position="29"/>
    </location>
</feature>
<name>F9XAE7_ZYMTI</name>
<dbReference type="CDD" id="cd00067">
    <property type="entry name" value="GAL4"/>
    <property type="match status" value="1"/>
</dbReference>
<organism evidence="4 5">
    <name type="scientific">Zymoseptoria tritici (strain CBS 115943 / IPO323)</name>
    <name type="common">Speckled leaf blotch fungus</name>
    <name type="synonym">Septoria tritici</name>
    <dbReference type="NCBI Taxonomy" id="336722"/>
    <lineage>
        <taxon>Eukaryota</taxon>
        <taxon>Fungi</taxon>
        <taxon>Dikarya</taxon>
        <taxon>Ascomycota</taxon>
        <taxon>Pezizomycotina</taxon>
        <taxon>Dothideomycetes</taxon>
        <taxon>Dothideomycetidae</taxon>
        <taxon>Mycosphaerellales</taxon>
        <taxon>Mycosphaerellaceae</taxon>
        <taxon>Zymoseptoria</taxon>
    </lineage>
</organism>
<gene>
    <name evidence="4" type="primary">AFL-R</name>
    <name evidence="4" type="ORF">MYCGRDRAFT_109275</name>
</gene>
<dbReference type="GO" id="GO:0000981">
    <property type="term" value="F:DNA-binding transcription factor activity, RNA polymerase II-specific"/>
    <property type="evidence" value="ECO:0007669"/>
    <property type="project" value="InterPro"/>
</dbReference>
<feature type="domain" description="Zn(2)-C6 fungal-type" evidence="3">
    <location>
        <begin position="56"/>
        <end position="86"/>
    </location>
</feature>
<dbReference type="OrthoDB" id="2985014at2759"/>
<evidence type="ECO:0000259" key="3">
    <source>
        <dbReference type="PROSITE" id="PS50048"/>
    </source>
</evidence>
<dbReference type="RefSeq" id="XP_003853263.1">
    <property type="nucleotide sequence ID" value="XM_003853215.1"/>
</dbReference>
<evidence type="ECO:0000313" key="5">
    <source>
        <dbReference type="Proteomes" id="UP000008062"/>
    </source>
</evidence>
<evidence type="ECO:0000313" key="4">
    <source>
        <dbReference type="EMBL" id="EGP88239.1"/>
    </source>
</evidence>
<dbReference type="Pfam" id="PF00172">
    <property type="entry name" value="Zn_clus"/>
    <property type="match status" value="1"/>
</dbReference>
<dbReference type="InParanoid" id="F9XAE7"/>
<sequence length="257" mass="28147">MPILCLQSLPLVILVMLVILNMLMSCSMGKYVPQGLSCSMTKDGVRGPKREQVTNACTACRLSKLKCNGRHPTCYRCHARDLECVYDVSEGMTKRQHLNNELSEQKSELTQASAVLRVLQFGTDQEATASLARLRIGSTVGQEYQLLQAHSKPSLPEGVPVHVSRQQRAINTTRLQSETFAPWGCPPTTEAFSGSQQYEWDDSASDQLADWPQPCQIAREDSSGTVYSAVDSPLLDMALPTPASDGSLDDRKPCIGG</sequence>
<dbReference type="PANTHER" id="PTHR47256">
    <property type="entry name" value="ZN(II)2CYS6 TRANSCRIPTION FACTOR (EUROFUNG)-RELATED"/>
    <property type="match status" value="1"/>
</dbReference>
<evidence type="ECO:0000256" key="2">
    <source>
        <dbReference type="SAM" id="SignalP"/>
    </source>
</evidence>
<proteinExistence type="predicted"/>
<dbReference type="GO" id="GO:0008270">
    <property type="term" value="F:zinc ion binding"/>
    <property type="evidence" value="ECO:0007669"/>
    <property type="project" value="InterPro"/>
</dbReference>
<reference evidence="4 5" key="1">
    <citation type="journal article" date="2011" name="PLoS Genet.">
        <title>Finished genome of the fungal wheat pathogen Mycosphaerella graminicola reveals dispensome structure, chromosome plasticity, and stealth pathogenesis.</title>
        <authorList>
            <person name="Goodwin S.B."/>
            <person name="Ben M'barek S."/>
            <person name="Dhillon B."/>
            <person name="Wittenberg A.H.J."/>
            <person name="Crane C.F."/>
            <person name="Hane J.K."/>
            <person name="Foster A.J."/>
            <person name="Van der Lee T.A.J."/>
            <person name="Grimwood J."/>
            <person name="Aerts A."/>
            <person name="Antoniw J."/>
            <person name="Bailey A."/>
            <person name="Bluhm B."/>
            <person name="Bowler J."/>
            <person name="Bristow J."/>
            <person name="van der Burgt A."/>
            <person name="Canto-Canche B."/>
            <person name="Churchill A.C.L."/>
            <person name="Conde-Ferraez L."/>
            <person name="Cools H.J."/>
            <person name="Coutinho P.M."/>
            <person name="Csukai M."/>
            <person name="Dehal P."/>
            <person name="De Wit P."/>
            <person name="Donzelli B."/>
            <person name="van de Geest H.C."/>
            <person name="van Ham R.C.H.J."/>
            <person name="Hammond-Kosack K.E."/>
            <person name="Henrissat B."/>
            <person name="Kilian A."/>
            <person name="Kobayashi A.K."/>
            <person name="Koopmann E."/>
            <person name="Kourmpetis Y."/>
            <person name="Kuzniar A."/>
            <person name="Lindquist E."/>
            <person name="Lombard V."/>
            <person name="Maliepaard C."/>
            <person name="Martins N."/>
            <person name="Mehrabi R."/>
            <person name="Nap J.P.H."/>
            <person name="Ponomarenko A."/>
            <person name="Rudd J.J."/>
            <person name="Salamov A."/>
            <person name="Schmutz J."/>
            <person name="Schouten H.J."/>
            <person name="Shapiro H."/>
            <person name="Stergiopoulos I."/>
            <person name="Torriani S.F.F."/>
            <person name="Tu H."/>
            <person name="de Vries R.P."/>
            <person name="Waalwijk C."/>
            <person name="Ware S.B."/>
            <person name="Wiebenga A."/>
            <person name="Zwiers L.-H."/>
            <person name="Oliver R.P."/>
            <person name="Grigoriev I.V."/>
            <person name="Kema G.H.J."/>
        </authorList>
    </citation>
    <scope>NUCLEOTIDE SEQUENCE [LARGE SCALE GENOMIC DNA]</scope>
    <source>
        <strain evidence="5">CBS 115943 / IPO323</strain>
    </source>
</reference>
<keyword evidence="2" id="KW-0732">Signal</keyword>
<protein>
    <submittedName>
        <fullName evidence="4">Aflatoxin regulatory protein</fullName>
    </submittedName>
</protein>
<dbReference type="KEGG" id="ztr:MYCGRDRAFT_109275"/>
<accession>F9XAE7</accession>
<dbReference type="PROSITE" id="PS50048">
    <property type="entry name" value="ZN2_CY6_FUNGAL_2"/>
    <property type="match status" value="1"/>
</dbReference>
<dbReference type="eggNOG" id="ENOG502SIHU">
    <property type="taxonomic scope" value="Eukaryota"/>
</dbReference>
<dbReference type="InterPro" id="IPR036864">
    <property type="entry name" value="Zn2-C6_fun-type_DNA-bd_sf"/>
</dbReference>
<evidence type="ECO:0000256" key="1">
    <source>
        <dbReference type="ARBA" id="ARBA00023242"/>
    </source>
</evidence>
<dbReference type="Gene3D" id="4.10.240.10">
    <property type="entry name" value="Zn(2)-C6 fungal-type DNA-binding domain"/>
    <property type="match status" value="1"/>
</dbReference>
<dbReference type="PROSITE" id="PS00463">
    <property type="entry name" value="ZN2_CY6_FUNGAL_1"/>
    <property type="match status" value="1"/>
</dbReference>
<dbReference type="InterPro" id="IPR053187">
    <property type="entry name" value="Notoamide_regulator"/>
</dbReference>
<dbReference type="Proteomes" id="UP000008062">
    <property type="component" value="Chromosome 4"/>
</dbReference>
<keyword evidence="1" id="KW-0539">Nucleus</keyword>
<dbReference type="AlphaFoldDB" id="F9XAE7"/>
<dbReference type="SUPFAM" id="SSF57701">
    <property type="entry name" value="Zn2/Cys6 DNA-binding domain"/>
    <property type="match status" value="1"/>
</dbReference>
<dbReference type="STRING" id="336722.F9XAE7"/>
<dbReference type="PANTHER" id="PTHR47256:SF1">
    <property type="entry name" value="ZN(II)2CYS6 TRANSCRIPTION FACTOR (EUROFUNG)"/>
    <property type="match status" value="1"/>
</dbReference>
<feature type="chain" id="PRO_5003390293" evidence="2">
    <location>
        <begin position="30"/>
        <end position="257"/>
    </location>
</feature>
<keyword evidence="5" id="KW-1185">Reference proteome</keyword>
<dbReference type="HOGENOM" id="CLU_1082607_0_0_1"/>
<dbReference type="SMART" id="SM00066">
    <property type="entry name" value="GAL4"/>
    <property type="match status" value="1"/>
</dbReference>
<dbReference type="EMBL" id="CM001199">
    <property type="protein sequence ID" value="EGP88239.1"/>
    <property type="molecule type" value="Genomic_DNA"/>
</dbReference>
<dbReference type="InterPro" id="IPR001138">
    <property type="entry name" value="Zn2Cys6_DnaBD"/>
</dbReference>